<feature type="compositionally biased region" description="Polar residues" evidence="1">
    <location>
        <begin position="61"/>
        <end position="81"/>
    </location>
</feature>
<feature type="compositionally biased region" description="Basic and acidic residues" evidence="1">
    <location>
        <begin position="106"/>
        <end position="117"/>
    </location>
</feature>
<evidence type="ECO:0000313" key="2">
    <source>
        <dbReference type="EMBL" id="KAL0412331.1"/>
    </source>
</evidence>
<comment type="caution">
    <text evidence="2">The sequence shown here is derived from an EMBL/GenBank/DDBJ whole genome shotgun (WGS) entry which is preliminary data.</text>
</comment>
<sequence>MAKGDSSQTAAITASSPTRLGRLHSQIVTFAKSLQQPPLSLSCVCAMSSSDESVRFVGENNPGTDPSKVTSRMAGSQSVGPSSGRRRSLRKMAAAFRRLIDEEEEREVRGRRLPMERRRGRSQR</sequence>
<dbReference type="EMBL" id="JACGWJ010000006">
    <property type="protein sequence ID" value="KAL0412331.1"/>
    <property type="molecule type" value="Genomic_DNA"/>
</dbReference>
<organism evidence="2">
    <name type="scientific">Sesamum radiatum</name>
    <name type="common">Black benniseed</name>
    <dbReference type="NCBI Taxonomy" id="300843"/>
    <lineage>
        <taxon>Eukaryota</taxon>
        <taxon>Viridiplantae</taxon>
        <taxon>Streptophyta</taxon>
        <taxon>Embryophyta</taxon>
        <taxon>Tracheophyta</taxon>
        <taxon>Spermatophyta</taxon>
        <taxon>Magnoliopsida</taxon>
        <taxon>eudicotyledons</taxon>
        <taxon>Gunneridae</taxon>
        <taxon>Pentapetalae</taxon>
        <taxon>asterids</taxon>
        <taxon>lamiids</taxon>
        <taxon>Lamiales</taxon>
        <taxon>Pedaliaceae</taxon>
        <taxon>Sesamum</taxon>
    </lineage>
</organism>
<proteinExistence type="predicted"/>
<evidence type="ECO:0000256" key="1">
    <source>
        <dbReference type="SAM" id="MobiDB-lite"/>
    </source>
</evidence>
<reference evidence="2" key="2">
    <citation type="journal article" date="2024" name="Plant">
        <title>Genomic evolution and insights into agronomic trait innovations of Sesamum species.</title>
        <authorList>
            <person name="Miao H."/>
            <person name="Wang L."/>
            <person name="Qu L."/>
            <person name="Liu H."/>
            <person name="Sun Y."/>
            <person name="Le M."/>
            <person name="Wang Q."/>
            <person name="Wei S."/>
            <person name="Zheng Y."/>
            <person name="Lin W."/>
            <person name="Duan Y."/>
            <person name="Cao H."/>
            <person name="Xiong S."/>
            <person name="Wang X."/>
            <person name="Wei L."/>
            <person name="Li C."/>
            <person name="Ma Q."/>
            <person name="Ju M."/>
            <person name="Zhao R."/>
            <person name="Li G."/>
            <person name="Mu C."/>
            <person name="Tian Q."/>
            <person name="Mei H."/>
            <person name="Zhang T."/>
            <person name="Gao T."/>
            <person name="Zhang H."/>
        </authorList>
    </citation>
    <scope>NUCLEOTIDE SEQUENCE</scope>
    <source>
        <strain evidence="2">G02</strain>
    </source>
</reference>
<gene>
    <name evidence="2" type="ORF">Sradi_1434800</name>
</gene>
<protein>
    <submittedName>
        <fullName evidence="2">Uncharacterized protein</fullName>
    </submittedName>
</protein>
<dbReference type="AlphaFoldDB" id="A0AAW2U9Q2"/>
<feature type="region of interest" description="Disordered" evidence="1">
    <location>
        <begin position="56"/>
        <end position="124"/>
    </location>
</feature>
<accession>A0AAW2U9Q2</accession>
<name>A0AAW2U9Q2_SESRA</name>
<reference evidence="2" key="1">
    <citation type="submission" date="2020-06" db="EMBL/GenBank/DDBJ databases">
        <authorList>
            <person name="Li T."/>
            <person name="Hu X."/>
            <person name="Zhang T."/>
            <person name="Song X."/>
            <person name="Zhang H."/>
            <person name="Dai N."/>
            <person name="Sheng W."/>
            <person name="Hou X."/>
            <person name="Wei L."/>
        </authorList>
    </citation>
    <scope>NUCLEOTIDE SEQUENCE</scope>
    <source>
        <strain evidence="2">G02</strain>
        <tissue evidence="2">Leaf</tissue>
    </source>
</reference>